<reference evidence="1 2" key="1">
    <citation type="submission" date="2023-12" db="EMBL/GenBank/DDBJ databases">
        <title>Genome sequencing and assembly of bacterial species from a model synthetic community.</title>
        <authorList>
            <person name="Hogle S.L."/>
        </authorList>
    </citation>
    <scope>NUCLEOTIDE SEQUENCE [LARGE SCALE GENOMIC DNA]</scope>
    <source>
        <strain evidence="1 2">HAMBI_2792</strain>
        <plasmid evidence="1 2">unnamed01</plasmid>
    </source>
</reference>
<proteinExistence type="predicted"/>
<dbReference type="EMBL" id="CP139962">
    <property type="protein sequence ID" value="WQE05018.1"/>
    <property type="molecule type" value="Genomic_DNA"/>
</dbReference>
<sequence length="129" mass="14599">MSNNAEKIIRSKQVMLRFSDEEFAQVQQMNNSKTPLAVALRDYVLGLPVPEQITKVIEQKSVSDNSPHFAPIDPDFLRQVAGGMKNINRIATVVNSNQNQLEKLHLVSQLAKIEQQLNELLQIGYRLSK</sequence>
<protein>
    <recommendedName>
        <fullName evidence="3">Mobilization protein</fullName>
    </recommendedName>
</protein>
<evidence type="ECO:0000313" key="2">
    <source>
        <dbReference type="Proteomes" id="UP001324384"/>
    </source>
</evidence>
<keyword evidence="2" id="KW-1185">Reference proteome</keyword>
<organism evidence="1 2">
    <name type="scientific">Moraxella canis</name>
    <dbReference type="NCBI Taxonomy" id="90239"/>
    <lineage>
        <taxon>Bacteria</taxon>
        <taxon>Pseudomonadati</taxon>
        <taxon>Pseudomonadota</taxon>
        <taxon>Gammaproteobacteria</taxon>
        <taxon>Moraxellales</taxon>
        <taxon>Moraxellaceae</taxon>
        <taxon>Moraxella</taxon>
    </lineage>
</organism>
<accession>A0ABZ0X1A4</accession>
<evidence type="ECO:0008006" key="3">
    <source>
        <dbReference type="Google" id="ProtNLM"/>
    </source>
</evidence>
<geneLocation type="plasmid" evidence="1 2">
    <name>unnamed01</name>
</geneLocation>
<gene>
    <name evidence="1" type="ORF">U0021_09905</name>
</gene>
<dbReference type="Proteomes" id="UP001324384">
    <property type="component" value="Plasmid unnamed01"/>
</dbReference>
<name>A0ABZ0X1A4_9GAMM</name>
<dbReference type="RefSeq" id="WP_327037569.1">
    <property type="nucleotide sequence ID" value="NZ_CP139962.1"/>
</dbReference>
<keyword evidence="1" id="KW-0614">Plasmid</keyword>
<evidence type="ECO:0000313" key="1">
    <source>
        <dbReference type="EMBL" id="WQE05018.1"/>
    </source>
</evidence>